<dbReference type="EMBL" id="VZSX01000260">
    <property type="protein sequence ID" value="NXA43148.1"/>
    <property type="molecule type" value="Genomic_DNA"/>
</dbReference>
<dbReference type="SUPFAM" id="SSF54236">
    <property type="entry name" value="Ubiquitin-like"/>
    <property type="match status" value="1"/>
</dbReference>
<evidence type="ECO:0000313" key="4">
    <source>
        <dbReference type="Proteomes" id="UP000533954"/>
    </source>
</evidence>
<proteinExistence type="predicted"/>
<feature type="non-terminal residue" evidence="3">
    <location>
        <position position="294"/>
    </location>
</feature>
<dbReference type="PROSITE" id="PS50033">
    <property type="entry name" value="UBX"/>
    <property type="match status" value="1"/>
</dbReference>
<feature type="compositionally biased region" description="Basic and acidic residues" evidence="1">
    <location>
        <begin position="142"/>
        <end position="155"/>
    </location>
</feature>
<dbReference type="InterPro" id="IPR029071">
    <property type="entry name" value="Ubiquitin-like_domsf"/>
</dbReference>
<feature type="compositionally biased region" description="Low complexity" evidence="1">
    <location>
        <begin position="190"/>
        <end position="200"/>
    </location>
</feature>
<gene>
    <name evidence="3" type="primary">Ubxn10</name>
    <name evidence="3" type="ORF">EUDELE_R12442</name>
</gene>
<name>A0A7K7VQD1_EUDEL</name>
<feature type="region of interest" description="Disordered" evidence="1">
    <location>
        <begin position="33"/>
        <end position="207"/>
    </location>
</feature>
<dbReference type="Pfam" id="PF00789">
    <property type="entry name" value="UBX"/>
    <property type="match status" value="1"/>
</dbReference>
<accession>A0A7K7VQD1</accession>
<reference evidence="3 4" key="1">
    <citation type="submission" date="2019-09" db="EMBL/GenBank/DDBJ databases">
        <title>Bird 10,000 Genomes (B10K) Project - Family phase.</title>
        <authorList>
            <person name="Zhang G."/>
        </authorList>
    </citation>
    <scope>NUCLEOTIDE SEQUENCE [LARGE SCALE GENOMIC DNA]</scope>
    <source>
        <strain evidence="3">B10K-LSUMZ-16893</strain>
    </source>
</reference>
<dbReference type="InterPro" id="IPR001012">
    <property type="entry name" value="UBX_dom"/>
</dbReference>
<sequence length="294" mass="31724">MATAALGKSAPSERCCPWSRAAAFLGADAAGMHVARPKSAKGRARSSVDNAPRMGAGPCPAPSPPAAAQELADSQRTSWPKPAFPSGQGPPGEIPELLQQVPLRSSSSLNKYRVLPSIRRRDGGNSAVETVTKQPSRLKVSKGLEEAEESQRLSREQGSANAWSEAEEPPEEGLCIQRPPETPGRKTRPESSSLSALSVEEPPKKEPSLLLAIRSPSGQRFEHRFKPTDSLQTVLTVAEQKTTAKYKHCSVETMEVPRRSFSDLTRSLQECGILHRSVLCIQQGELPEALLSGY</sequence>
<protein>
    <submittedName>
        <fullName evidence="3">UBX10 protein</fullName>
    </submittedName>
</protein>
<dbReference type="Proteomes" id="UP000533954">
    <property type="component" value="Unassembled WGS sequence"/>
</dbReference>
<feature type="non-terminal residue" evidence="3">
    <location>
        <position position="1"/>
    </location>
</feature>
<dbReference type="OrthoDB" id="436606at2759"/>
<evidence type="ECO:0000256" key="1">
    <source>
        <dbReference type="SAM" id="MobiDB-lite"/>
    </source>
</evidence>
<evidence type="ECO:0000313" key="3">
    <source>
        <dbReference type="EMBL" id="NXA43148.1"/>
    </source>
</evidence>
<dbReference type="CDD" id="cd17076">
    <property type="entry name" value="UBX_UBXN10"/>
    <property type="match status" value="1"/>
</dbReference>
<dbReference type="Gene3D" id="3.10.20.90">
    <property type="entry name" value="Phosphatidylinositol 3-kinase Catalytic Subunit, Chain A, domain 1"/>
    <property type="match status" value="1"/>
</dbReference>
<evidence type="ECO:0000259" key="2">
    <source>
        <dbReference type="PROSITE" id="PS50033"/>
    </source>
</evidence>
<organism evidence="3 4">
    <name type="scientific">Eudromia elegans</name>
    <name type="common">Elegant crested-tinamou</name>
    <dbReference type="NCBI Taxonomy" id="8805"/>
    <lineage>
        <taxon>Eukaryota</taxon>
        <taxon>Metazoa</taxon>
        <taxon>Chordata</taxon>
        <taxon>Craniata</taxon>
        <taxon>Vertebrata</taxon>
        <taxon>Euteleostomi</taxon>
        <taxon>Archelosauria</taxon>
        <taxon>Archosauria</taxon>
        <taxon>Dinosauria</taxon>
        <taxon>Saurischia</taxon>
        <taxon>Theropoda</taxon>
        <taxon>Coelurosauria</taxon>
        <taxon>Aves</taxon>
        <taxon>Palaeognathae</taxon>
        <taxon>Tinamiformes</taxon>
        <taxon>Tinamidae</taxon>
        <taxon>Eudromia</taxon>
    </lineage>
</organism>
<feature type="compositionally biased region" description="Basic residues" evidence="1">
    <location>
        <begin position="35"/>
        <end position="44"/>
    </location>
</feature>
<keyword evidence="4" id="KW-1185">Reference proteome</keyword>
<feature type="domain" description="UBX" evidence="2">
    <location>
        <begin position="204"/>
        <end position="281"/>
    </location>
</feature>
<dbReference type="SMART" id="SM00166">
    <property type="entry name" value="UBX"/>
    <property type="match status" value="1"/>
</dbReference>
<comment type="caution">
    <text evidence="3">The sequence shown here is derived from an EMBL/GenBank/DDBJ whole genome shotgun (WGS) entry which is preliminary data.</text>
</comment>
<dbReference type="AlphaFoldDB" id="A0A7K7VQD1"/>